<dbReference type="Proteomes" id="UP000233551">
    <property type="component" value="Unassembled WGS sequence"/>
</dbReference>
<comment type="caution">
    <text evidence="1">The sequence shown here is derived from an EMBL/GenBank/DDBJ whole genome shotgun (WGS) entry which is preliminary data.</text>
</comment>
<organism evidence="1 2">
    <name type="scientific">Punica granatum</name>
    <name type="common">Pomegranate</name>
    <dbReference type="NCBI Taxonomy" id="22663"/>
    <lineage>
        <taxon>Eukaryota</taxon>
        <taxon>Viridiplantae</taxon>
        <taxon>Streptophyta</taxon>
        <taxon>Embryophyta</taxon>
        <taxon>Tracheophyta</taxon>
        <taxon>Spermatophyta</taxon>
        <taxon>Magnoliopsida</taxon>
        <taxon>eudicotyledons</taxon>
        <taxon>Gunneridae</taxon>
        <taxon>Pentapetalae</taxon>
        <taxon>rosids</taxon>
        <taxon>malvids</taxon>
        <taxon>Myrtales</taxon>
        <taxon>Lythraceae</taxon>
        <taxon>Punica</taxon>
    </lineage>
</organism>
<accession>A0A2I0IYS5</accession>
<dbReference type="EMBL" id="PGOL01002369">
    <property type="protein sequence ID" value="PKI48576.1"/>
    <property type="molecule type" value="Genomic_DNA"/>
</dbReference>
<gene>
    <name evidence="1" type="ORF">CRG98_030995</name>
</gene>
<evidence type="ECO:0000313" key="2">
    <source>
        <dbReference type="Proteomes" id="UP000233551"/>
    </source>
</evidence>
<evidence type="ECO:0000313" key="1">
    <source>
        <dbReference type="EMBL" id="PKI48576.1"/>
    </source>
</evidence>
<name>A0A2I0IYS5_PUNGR</name>
<sequence>MRDPQPVRNPTQLALREKATQIDRCCLDKSDCQSGLPVDSTAPTWVCSFQGAESTSQTHFFDFPRLFPHPGARLELKSRRPCWLGKPKEPLSLTLREVAESPSWLPRAMDDLLSPTHVVS</sequence>
<keyword evidence="2" id="KW-1185">Reference proteome</keyword>
<protein>
    <submittedName>
        <fullName evidence="1">Uncharacterized protein</fullName>
    </submittedName>
</protein>
<reference evidence="1 2" key="1">
    <citation type="submission" date="2017-11" db="EMBL/GenBank/DDBJ databases">
        <title>De-novo sequencing of pomegranate (Punica granatum L.) genome.</title>
        <authorList>
            <person name="Akparov Z."/>
            <person name="Amiraslanov A."/>
            <person name="Hajiyeva S."/>
            <person name="Abbasov M."/>
            <person name="Kaur K."/>
            <person name="Hamwieh A."/>
            <person name="Solovyev V."/>
            <person name="Salamov A."/>
            <person name="Braich B."/>
            <person name="Kosarev P."/>
            <person name="Mahmoud A."/>
            <person name="Hajiyev E."/>
            <person name="Babayeva S."/>
            <person name="Izzatullayeva V."/>
            <person name="Mammadov A."/>
            <person name="Mammadov A."/>
            <person name="Sharifova S."/>
            <person name="Ojaghi J."/>
            <person name="Eynullazada K."/>
            <person name="Bayramov B."/>
            <person name="Abdulazimova A."/>
            <person name="Shahmuradov I."/>
        </authorList>
    </citation>
    <scope>NUCLEOTIDE SEQUENCE [LARGE SCALE GENOMIC DNA]</scope>
    <source>
        <strain evidence="2">cv. AG2017</strain>
        <tissue evidence="1">Leaf</tissue>
    </source>
</reference>
<proteinExistence type="predicted"/>
<dbReference type="AlphaFoldDB" id="A0A2I0IYS5"/>